<dbReference type="Gene3D" id="3.30.450.40">
    <property type="match status" value="1"/>
</dbReference>
<dbReference type="InterPro" id="IPR050707">
    <property type="entry name" value="HTH_MetabolicPath_Reg"/>
</dbReference>
<dbReference type="GO" id="GO:0003677">
    <property type="term" value="F:DNA binding"/>
    <property type="evidence" value="ECO:0007669"/>
    <property type="project" value="UniProtKB-KW"/>
</dbReference>
<dbReference type="Pfam" id="PF09339">
    <property type="entry name" value="HTH_IclR"/>
    <property type="match status" value="1"/>
</dbReference>
<evidence type="ECO:0000256" key="1">
    <source>
        <dbReference type="ARBA" id="ARBA00023015"/>
    </source>
</evidence>
<dbReference type="SUPFAM" id="SSF55781">
    <property type="entry name" value="GAF domain-like"/>
    <property type="match status" value="1"/>
</dbReference>
<keyword evidence="1" id="KW-0805">Transcription regulation</keyword>
<dbReference type="PANTHER" id="PTHR30136:SF7">
    <property type="entry name" value="HTH-TYPE TRANSCRIPTIONAL REGULATOR KDGR-RELATED"/>
    <property type="match status" value="1"/>
</dbReference>
<dbReference type="Gene3D" id="1.10.10.10">
    <property type="entry name" value="Winged helix-like DNA-binding domain superfamily/Winged helix DNA-binding domain"/>
    <property type="match status" value="1"/>
</dbReference>
<dbReference type="InterPro" id="IPR036388">
    <property type="entry name" value="WH-like_DNA-bd_sf"/>
</dbReference>
<feature type="domain" description="HTH iclR-type" evidence="4">
    <location>
        <begin position="12"/>
        <end position="74"/>
    </location>
</feature>
<dbReference type="STRING" id="1423796.FC24_GL000584"/>
<feature type="domain" description="IclR-ED" evidence="5">
    <location>
        <begin position="75"/>
        <end position="255"/>
    </location>
</feature>
<keyword evidence="3" id="KW-0804">Transcription</keyword>
<dbReference type="GO" id="GO:0045892">
    <property type="term" value="P:negative regulation of DNA-templated transcription"/>
    <property type="evidence" value="ECO:0007669"/>
    <property type="project" value="UniProtKB-ARBA"/>
</dbReference>
<evidence type="ECO:0000256" key="2">
    <source>
        <dbReference type="ARBA" id="ARBA00023125"/>
    </source>
</evidence>
<dbReference type="RefSeq" id="WP_057873408.1">
    <property type="nucleotide sequence ID" value="NZ_AYYI01000021.1"/>
</dbReference>
<dbReference type="SMART" id="SM00346">
    <property type="entry name" value="HTH_ICLR"/>
    <property type="match status" value="1"/>
</dbReference>
<gene>
    <name evidence="6" type="ORF">FC24_GL000584</name>
</gene>
<protein>
    <submittedName>
        <fullName evidence="6">IclR family transcriptional regulator</fullName>
    </submittedName>
</protein>
<dbReference type="OrthoDB" id="9791752at2"/>
<reference evidence="6 7" key="1">
    <citation type="journal article" date="2015" name="Genome Announc.">
        <title>Expanding the biotechnology potential of lactobacilli through comparative genomics of 213 strains and associated genera.</title>
        <authorList>
            <person name="Sun Z."/>
            <person name="Harris H.M."/>
            <person name="McCann A."/>
            <person name="Guo C."/>
            <person name="Argimon S."/>
            <person name="Zhang W."/>
            <person name="Yang X."/>
            <person name="Jeffery I.B."/>
            <person name="Cooney J.C."/>
            <person name="Kagawa T.F."/>
            <person name="Liu W."/>
            <person name="Song Y."/>
            <person name="Salvetti E."/>
            <person name="Wrobel A."/>
            <person name="Rasinkangas P."/>
            <person name="Parkhill J."/>
            <person name="Rea M.C."/>
            <person name="O'Sullivan O."/>
            <person name="Ritari J."/>
            <person name="Douillard F.P."/>
            <person name="Paul Ross R."/>
            <person name="Yang R."/>
            <person name="Briner A.E."/>
            <person name="Felis G.E."/>
            <person name="de Vos W.M."/>
            <person name="Barrangou R."/>
            <person name="Klaenhammer T.R."/>
            <person name="Caufield P.W."/>
            <person name="Cui Y."/>
            <person name="Zhang H."/>
            <person name="O'Toole P.W."/>
        </authorList>
    </citation>
    <scope>NUCLEOTIDE SEQUENCE [LARGE SCALE GENOMIC DNA]</scope>
    <source>
        <strain evidence="6 7">DSM 20253</strain>
    </source>
</reference>
<dbReference type="SUPFAM" id="SSF46785">
    <property type="entry name" value="Winged helix' DNA-binding domain"/>
    <property type="match status" value="1"/>
</dbReference>
<name>A0A0R2D4W5_9LACO</name>
<dbReference type="InterPro" id="IPR014757">
    <property type="entry name" value="Tscrpt_reg_IclR_C"/>
</dbReference>
<accession>A0A0R2D4W5</accession>
<dbReference type="InterPro" id="IPR036390">
    <property type="entry name" value="WH_DNA-bd_sf"/>
</dbReference>
<dbReference type="Proteomes" id="UP000051638">
    <property type="component" value="Unassembled WGS sequence"/>
</dbReference>
<dbReference type="PROSITE" id="PS51078">
    <property type="entry name" value="ICLR_ED"/>
    <property type="match status" value="1"/>
</dbReference>
<evidence type="ECO:0000259" key="5">
    <source>
        <dbReference type="PROSITE" id="PS51078"/>
    </source>
</evidence>
<keyword evidence="7" id="KW-1185">Reference proteome</keyword>
<comment type="caution">
    <text evidence="6">The sequence shown here is derived from an EMBL/GenBank/DDBJ whole genome shotgun (WGS) entry which is preliminary data.</text>
</comment>
<proteinExistence type="predicted"/>
<dbReference type="GO" id="GO:0003700">
    <property type="term" value="F:DNA-binding transcription factor activity"/>
    <property type="evidence" value="ECO:0007669"/>
    <property type="project" value="TreeGrafter"/>
</dbReference>
<evidence type="ECO:0000313" key="6">
    <source>
        <dbReference type="EMBL" id="KRM98951.1"/>
    </source>
</evidence>
<evidence type="ECO:0000313" key="7">
    <source>
        <dbReference type="Proteomes" id="UP000051638"/>
    </source>
</evidence>
<dbReference type="PATRIC" id="fig|1423796.3.peg.602"/>
<dbReference type="Pfam" id="PF01614">
    <property type="entry name" value="IclR_C"/>
    <property type="match status" value="1"/>
</dbReference>
<evidence type="ECO:0000256" key="3">
    <source>
        <dbReference type="ARBA" id="ARBA00023163"/>
    </source>
</evidence>
<sequence length="255" mass="28661">MKNPSTNQPLYGVVLLKAKTIMDFISQAQFPPTLREISAHVSISKPTILKILNTLEFCGFVRREGTEKQYYLGTIFLEYADKVSKTFSIKKLAHPYLAELRDSTHETVNLGVVEQNAMTLLEKLESPNSVKLVSRIGGKMHMYSSAMGKTILANYSEKKLADYLDNVSLQALTPNTITSKQDLYRNLEQVKKQGYAVENAENQLDIICVGFPLIKSDRVYGAFSVSAPNYRVDQAKLQNFITSGQTIQEKILQLL</sequence>
<evidence type="ECO:0000259" key="4">
    <source>
        <dbReference type="PROSITE" id="PS51077"/>
    </source>
</evidence>
<organism evidence="6 7">
    <name type="scientific">Loigolactobacillus rennini DSM 20253</name>
    <dbReference type="NCBI Taxonomy" id="1423796"/>
    <lineage>
        <taxon>Bacteria</taxon>
        <taxon>Bacillati</taxon>
        <taxon>Bacillota</taxon>
        <taxon>Bacilli</taxon>
        <taxon>Lactobacillales</taxon>
        <taxon>Lactobacillaceae</taxon>
        <taxon>Loigolactobacillus</taxon>
    </lineage>
</organism>
<dbReference type="AlphaFoldDB" id="A0A0R2D4W5"/>
<dbReference type="PANTHER" id="PTHR30136">
    <property type="entry name" value="HELIX-TURN-HELIX TRANSCRIPTIONAL REGULATOR, ICLR FAMILY"/>
    <property type="match status" value="1"/>
</dbReference>
<dbReference type="InterPro" id="IPR029016">
    <property type="entry name" value="GAF-like_dom_sf"/>
</dbReference>
<dbReference type="EMBL" id="AYYI01000021">
    <property type="protein sequence ID" value="KRM98951.1"/>
    <property type="molecule type" value="Genomic_DNA"/>
</dbReference>
<keyword evidence="2" id="KW-0238">DNA-binding</keyword>
<dbReference type="InterPro" id="IPR005471">
    <property type="entry name" value="Tscrpt_reg_IclR_N"/>
</dbReference>
<dbReference type="PROSITE" id="PS51077">
    <property type="entry name" value="HTH_ICLR"/>
    <property type="match status" value="1"/>
</dbReference>